<feature type="non-terminal residue" evidence="2">
    <location>
        <position position="1"/>
    </location>
</feature>
<dbReference type="GO" id="GO:0016705">
    <property type="term" value="F:oxidoreductase activity, acting on paired donors, with incorporation or reduction of molecular oxygen"/>
    <property type="evidence" value="ECO:0007669"/>
    <property type="project" value="InterPro"/>
</dbReference>
<feature type="compositionally biased region" description="Pro residues" evidence="1">
    <location>
        <begin position="57"/>
        <end position="82"/>
    </location>
</feature>
<evidence type="ECO:0000256" key="1">
    <source>
        <dbReference type="SAM" id="MobiDB-lite"/>
    </source>
</evidence>
<accession>A0A8J4GBL7</accession>
<proteinExistence type="predicted"/>
<name>A0A8J4GBL7_9CHLO</name>
<evidence type="ECO:0000313" key="2">
    <source>
        <dbReference type="EMBL" id="GIM04210.1"/>
    </source>
</evidence>
<dbReference type="Proteomes" id="UP000722791">
    <property type="component" value="Unassembled WGS sequence"/>
</dbReference>
<evidence type="ECO:0000313" key="3">
    <source>
        <dbReference type="Proteomes" id="UP000722791"/>
    </source>
</evidence>
<dbReference type="AlphaFoldDB" id="A0A8J4GBL7"/>
<dbReference type="GO" id="GO:0020037">
    <property type="term" value="F:heme binding"/>
    <property type="evidence" value="ECO:0007669"/>
    <property type="project" value="InterPro"/>
</dbReference>
<dbReference type="GO" id="GO:0005506">
    <property type="term" value="F:iron ion binding"/>
    <property type="evidence" value="ECO:0007669"/>
    <property type="project" value="InterPro"/>
</dbReference>
<dbReference type="Gene3D" id="1.10.630.10">
    <property type="entry name" value="Cytochrome P450"/>
    <property type="match status" value="1"/>
</dbReference>
<dbReference type="InterPro" id="IPR036396">
    <property type="entry name" value="Cyt_P450_sf"/>
</dbReference>
<dbReference type="GO" id="GO:0004497">
    <property type="term" value="F:monooxygenase activity"/>
    <property type="evidence" value="ECO:0007669"/>
    <property type="project" value="InterPro"/>
</dbReference>
<dbReference type="InterPro" id="IPR001128">
    <property type="entry name" value="Cyt_P450"/>
</dbReference>
<organism evidence="2 3">
    <name type="scientific">Volvox reticuliferus</name>
    <dbReference type="NCBI Taxonomy" id="1737510"/>
    <lineage>
        <taxon>Eukaryota</taxon>
        <taxon>Viridiplantae</taxon>
        <taxon>Chlorophyta</taxon>
        <taxon>core chlorophytes</taxon>
        <taxon>Chlorophyceae</taxon>
        <taxon>CS clade</taxon>
        <taxon>Chlamydomonadales</taxon>
        <taxon>Volvocaceae</taxon>
        <taxon>Volvox</taxon>
    </lineage>
</organism>
<dbReference type="Pfam" id="PF00067">
    <property type="entry name" value="p450"/>
    <property type="match status" value="1"/>
</dbReference>
<dbReference type="SUPFAM" id="SSF48264">
    <property type="entry name" value="Cytochrome P450"/>
    <property type="match status" value="1"/>
</dbReference>
<dbReference type="EMBL" id="BNCQ01000015">
    <property type="protein sequence ID" value="GIM04210.1"/>
    <property type="molecule type" value="Genomic_DNA"/>
</dbReference>
<reference evidence="2" key="1">
    <citation type="journal article" date="2021" name="Proc. Natl. Acad. Sci. U.S.A.">
        <title>Three genomes in the algal genus Volvox reveal the fate of a haploid sex-determining region after a transition to homothallism.</title>
        <authorList>
            <person name="Yamamoto K."/>
            <person name="Hamaji T."/>
            <person name="Kawai-Toyooka H."/>
            <person name="Matsuzaki R."/>
            <person name="Takahashi F."/>
            <person name="Nishimura Y."/>
            <person name="Kawachi M."/>
            <person name="Noguchi H."/>
            <person name="Minakuchi Y."/>
            <person name="Umen J.G."/>
            <person name="Toyoda A."/>
            <person name="Nozaki H."/>
        </authorList>
    </citation>
    <scope>NUCLEOTIDE SEQUENCE</scope>
    <source>
        <strain evidence="2">NIES-3785</strain>
    </source>
</reference>
<protein>
    <recommendedName>
        <fullName evidence="4">Cytochrome P450</fullName>
    </recommendedName>
</protein>
<feature type="region of interest" description="Disordered" evidence="1">
    <location>
        <begin position="30"/>
        <end position="83"/>
    </location>
</feature>
<evidence type="ECO:0008006" key="4">
    <source>
        <dbReference type="Google" id="ProtNLM"/>
    </source>
</evidence>
<comment type="caution">
    <text evidence="2">The sequence shown here is derived from an EMBL/GenBank/DDBJ whole genome shotgun (WGS) entry which is preliminary data.</text>
</comment>
<sequence>MHHTHLAHSEYAQHFQKQNVLNIKLSHVPYKPRDTGLRGPVSARPTRERIARGQAAPAPPSPPPPPPSSSPPPPGAVAPPTVPGTLPLLEDLLKVDLARKFESHHRLLNKCNTRVLVVRYLRKRTLLVREPDDVATVLSRQADHFTKHPRQQRVKAWLGAGVATQADPRVHAVQREILAPAFRADYVRQLD</sequence>
<gene>
    <name evidence="2" type="ORF">Vretimale_8830</name>
</gene>